<keyword evidence="2" id="KW-1185">Reference proteome</keyword>
<evidence type="ECO:0000313" key="1">
    <source>
        <dbReference type="EMBL" id="RDY02335.1"/>
    </source>
</evidence>
<sequence length="118" mass="13560">WACLLLWLRGPPLNPLSPLHQGQKPFEWVHKDVLDHHSKMSHSKVVSLLEGRKWVRKPYACKFMMVHCAKGERVCHAAKAGEDNFVYMYEIVFVDLGVTLPLDFFDTDILRMLGIAPS</sequence>
<reference evidence="1" key="1">
    <citation type="submission" date="2018-05" db="EMBL/GenBank/DDBJ databases">
        <title>Draft genome of Mucuna pruriens seed.</title>
        <authorList>
            <person name="Nnadi N.E."/>
            <person name="Vos R."/>
            <person name="Hasami M.H."/>
            <person name="Devisetty U.K."/>
            <person name="Aguiy J.C."/>
        </authorList>
    </citation>
    <scope>NUCLEOTIDE SEQUENCE [LARGE SCALE GENOMIC DNA]</scope>
    <source>
        <strain evidence="1">JCA_2017</strain>
    </source>
</reference>
<evidence type="ECO:0000313" key="2">
    <source>
        <dbReference type="Proteomes" id="UP000257109"/>
    </source>
</evidence>
<name>A0A371HHR3_MUCPR</name>
<comment type="caution">
    <text evidence="1">The sequence shown here is derived from an EMBL/GenBank/DDBJ whole genome shotgun (WGS) entry which is preliminary data.</text>
</comment>
<dbReference type="Proteomes" id="UP000257109">
    <property type="component" value="Unassembled WGS sequence"/>
</dbReference>
<protein>
    <submittedName>
        <fullName evidence="1">Uncharacterized protein</fullName>
    </submittedName>
</protein>
<proteinExistence type="predicted"/>
<dbReference type="OrthoDB" id="1459528at2759"/>
<accession>A0A371HHR3</accession>
<dbReference type="EMBL" id="QJKJ01002556">
    <property type="protein sequence ID" value="RDY02335.1"/>
    <property type="molecule type" value="Genomic_DNA"/>
</dbReference>
<feature type="non-terminal residue" evidence="1">
    <location>
        <position position="1"/>
    </location>
</feature>
<gene>
    <name evidence="1" type="ORF">CR513_14220</name>
</gene>
<organism evidence="1 2">
    <name type="scientific">Mucuna pruriens</name>
    <name type="common">Velvet bean</name>
    <name type="synonym">Dolichos pruriens</name>
    <dbReference type="NCBI Taxonomy" id="157652"/>
    <lineage>
        <taxon>Eukaryota</taxon>
        <taxon>Viridiplantae</taxon>
        <taxon>Streptophyta</taxon>
        <taxon>Embryophyta</taxon>
        <taxon>Tracheophyta</taxon>
        <taxon>Spermatophyta</taxon>
        <taxon>Magnoliopsida</taxon>
        <taxon>eudicotyledons</taxon>
        <taxon>Gunneridae</taxon>
        <taxon>Pentapetalae</taxon>
        <taxon>rosids</taxon>
        <taxon>fabids</taxon>
        <taxon>Fabales</taxon>
        <taxon>Fabaceae</taxon>
        <taxon>Papilionoideae</taxon>
        <taxon>50 kb inversion clade</taxon>
        <taxon>NPAAA clade</taxon>
        <taxon>indigoferoid/millettioid clade</taxon>
        <taxon>Phaseoleae</taxon>
        <taxon>Mucuna</taxon>
    </lineage>
</organism>
<dbReference type="AlphaFoldDB" id="A0A371HHR3"/>